<dbReference type="Proteomes" id="UP000663760">
    <property type="component" value="Chromosome 8"/>
</dbReference>
<evidence type="ECO:0000256" key="1">
    <source>
        <dbReference type="SAM" id="MobiDB-lite"/>
    </source>
</evidence>
<dbReference type="EMBL" id="LR746271">
    <property type="protein sequence ID" value="CAA7400576.1"/>
    <property type="molecule type" value="Genomic_DNA"/>
</dbReference>
<feature type="region of interest" description="Disordered" evidence="1">
    <location>
        <begin position="1"/>
        <end position="21"/>
    </location>
</feature>
<evidence type="ECO:0000313" key="3">
    <source>
        <dbReference type="Proteomes" id="UP000663760"/>
    </source>
</evidence>
<feature type="region of interest" description="Disordered" evidence="1">
    <location>
        <begin position="124"/>
        <end position="162"/>
    </location>
</feature>
<proteinExistence type="predicted"/>
<gene>
    <name evidence="2" type="ORF">SI8410_08011254</name>
</gene>
<dbReference type="OrthoDB" id="1937859at2759"/>
<sequence length="228" mass="24955">MKSPQPKAKGRIHPSPPWSGPSDAQAVLKLLPAAIAAVTAALGAEDREVLAYLVARSLLGPWPAEVEEEEKRRCWRRGSHHRPLFCCGCFDCYTSYWLRWDSSPDRELIHQAIEAFEEQLAGDERRRDRLGRRGGGRRDRSKKGKSEARKEGTSVEKVGDRGDTAAAAAAEALVEQVGAGDDAAGEELAAVTVAVAVAAPEGGERNRGWADVTLFFNSRFWSFWTPGI</sequence>
<name>A0A7I8KTB0_SPIIN</name>
<dbReference type="PANTHER" id="PTHR31903:SF4">
    <property type="entry name" value="OS11G0490300 PROTEIN"/>
    <property type="match status" value="1"/>
</dbReference>
<dbReference type="AlphaFoldDB" id="A0A7I8KTB0"/>
<dbReference type="PANTHER" id="PTHR31903">
    <property type="entry name" value="F12F1.11-RELATED"/>
    <property type="match status" value="1"/>
</dbReference>
<reference evidence="2" key="1">
    <citation type="submission" date="2020-02" db="EMBL/GenBank/DDBJ databases">
        <authorList>
            <person name="Scholz U."/>
            <person name="Mascher M."/>
            <person name="Fiebig A."/>
        </authorList>
    </citation>
    <scope>NUCLEOTIDE SEQUENCE</scope>
</reference>
<feature type="compositionally biased region" description="Basic and acidic residues" evidence="1">
    <location>
        <begin position="144"/>
        <end position="162"/>
    </location>
</feature>
<protein>
    <submittedName>
        <fullName evidence="2">Uncharacterized protein</fullName>
    </submittedName>
</protein>
<keyword evidence="3" id="KW-1185">Reference proteome</keyword>
<feature type="compositionally biased region" description="Basic residues" evidence="1">
    <location>
        <begin position="128"/>
        <end position="143"/>
    </location>
</feature>
<accession>A0A7I8KTB0</accession>
<evidence type="ECO:0000313" key="2">
    <source>
        <dbReference type="EMBL" id="CAA7400576.1"/>
    </source>
</evidence>
<organism evidence="2 3">
    <name type="scientific">Spirodela intermedia</name>
    <name type="common">Intermediate duckweed</name>
    <dbReference type="NCBI Taxonomy" id="51605"/>
    <lineage>
        <taxon>Eukaryota</taxon>
        <taxon>Viridiplantae</taxon>
        <taxon>Streptophyta</taxon>
        <taxon>Embryophyta</taxon>
        <taxon>Tracheophyta</taxon>
        <taxon>Spermatophyta</taxon>
        <taxon>Magnoliopsida</taxon>
        <taxon>Liliopsida</taxon>
        <taxon>Araceae</taxon>
        <taxon>Lemnoideae</taxon>
        <taxon>Spirodela</taxon>
    </lineage>
</organism>